<accession>A0ACA9N8S3</accession>
<dbReference type="Proteomes" id="UP000789920">
    <property type="component" value="Unassembled WGS sequence"/>
</dbReference>
<proteinExistence type="predicted"/>
<dbReference type="EMBL" id="CAJVQC010012811">
    <property type="protein sequence ID" value="CAG8642142.1"/>
    <property type="molecule type" value="Genomic_DNA"/>
</dbReference>
<evidence type="ECO:0000313" key="2">
    <source>
        <dbReference type="Proteomes" id="UP000789920"/>
    </source>
</evidence>
<gene>
    <name evidence="1" type="ORF">RPERSI_LOCUS7526</name>
</gene>
<evidence type="ECO:0000313" key="1">
    <source>
        <dbReference type="EMBL" id="CAG8642142.1"/>
    </source>
</evidence>
<sequence length="163" mass="18083">MASNRIGSSSTNITQSFLSREKRRRHVFNEEPLSQFPKNDKSSSDIFNLSISERSLPLLSPGLQEHNRSLTLFSLNKSSESETNSINDKNSEEDTISSLEPINLNDFIVQLSTSRQSDNTSSNSLSNSSNNSSNNSPNNSPNLLPYQLLNLENDSMIIGDNIS</sequence>
<name>A0ACA9N8S3_9GLOM</name>
<keyword evidence="2" id="KW-1185">Reference proteome</keyword>
<comment type="caution">
    <text evidence="1">The sequence shown here is derived from an EMBL/GenBank/DDBJ whole genome shotgun (WGS) entry which is preliminary data.</text>
</comment>
<organism evidence="1 2">
    <name type="scientific">Racocetra persica</name>
    <dbReference type="NCBI Taxonomy" id="160502"/>
    <lineage>
        <taxon>Eukaryota</taxon>
        <taxon>Fungi</taxon>
        <taxon>Fungi incertae sedis</taxon>
        <taxon>Mucoromycota</taxon>
        <taxon>Glomeromycotina</taxon>
        <taxon>Glomeromycetes</taxon>
        <taxon>Diversisporales</taxon>
        <taxon>Gigasporaceae</taxon>
        <taxon>Racocetra</taxon>
    </lineage>
</organism>
<feature type="non-terminal residue" evidence="1">
    <location>
        <position position="163"/>
    </location>
</feature>
<protein>
    <submittedName>
        <fullName evidence="1">202_t:CDS:1</fullName>
    </submittedName>
</protein>
<reference evidence="1" key="1">
    <citation type="submission" date="2021-06" db="EMBL/GenBank/DDBJ databases">
        <authorList>
            <person name="Kallberg Y."/>
            <person name="Tangrot J."/>
            <person name="Rosling A."/>
        </authorList>
    </citation>
    <scope>NUCLEOTIDE SEQUENCE</scope>
    <source>
        <strain evidence="1">MA461A</strain>
    </source>
</reference>